<dbReference type="SUPFAM" id="SSF144010">
    <property type="entry name" value="CofE-like"/>
    <property type="match status" value="1"/>
</dbReference>
<dbReference type="PANTHER" id="PTHR47917">
    <property type="match status" value="1"/>
</dbReference>
<name>A0ABY4CCG1_9BACT</name>
<dbReference type="EC" id="6.3.2.31" evidence="2"/>
<proteinExistence type="predicted"/>
<dbReference type="PANTHER" id="PTHR47917:SF1">
    <property type="entry name" value="COENZYME F420:L-GLUTAMATE LIGASE"/>
    <property type="match status" value="1"/>
</dbReference>
<accession>A0ABY4CCG1</accession>
<dbReference type="Proteomes" id="UP000830116">
    <property type="component" value="Chromosome"/>
</dbReference>
<gene>
    <name evidence="2" type="ORF">MNR06_06700</name>
</gene>
<dbReference type="RefSeq" id="WP_243540366.1">
    <property type="nucleotide sequence ID" value="NZ_CP093442.1"/>
</dbReference>
<evidence type="ECO:0000313" key="3">
    <source>
        <dbReference type="Proteomes" id="UP000830116"/>
    </source>
</evidence>
<feature type="domain" description="Coenzyme F420:L-glutamate ligase-like" evidence="1">
    <location>
        <begin position="10"/>
        <end position="209"/>
    </location>
</feature>
<evidence type="ECO:0000313" key="2">
    <source>
        <dbReference type="EMBL" id="UOF02637.1"/>
    </source>
</evidence>
<dbReference type="Gene3D" id="3.30.1330.100">
    <property type="entry name" value="CofE-like"/>
    <property type="match status" value="2"/>
</dbReference>
<evidence type="ECO:0000259" key="1">
    <source>
        <dbReference type="Pfam" id="PF01996"/>
    </source>
</evidence>
<protein>
    <submittedName>
        <fullName evidence="2">Coenzyme F420-0:L-glutamate ligase</fullName>
        <ecNumber evidence="2">6.3.2.31</ecNumber>
    </submittedName>
</protein>
<organism evidence="2 3">
    <name type="scientific">Bdellovibrio reynosensis</name>
    <dbReference type="NCBI Taxonomy" id="2835041"/>
    <lineage>
        <taxon>Bacteria</taxon>
        <taxon>Pseudomonadati</taxon>
        <taxon>Bdellovibrionota</taxon>
        <taxon>Bdellovibrionia</taxon>
        <taxon>Bdellovibrionales</taxon>
        <taxon>Pseudobdellovibrionaceae</taxon>
        <taxon>Bdellovibrio</taxon>
    </lineage>
</organism>
<keyword evidence="2" id="KW-0436">Ligase</keyword>
<sequence>MKKPLTINPVQTSLYRQGEDLIDFILKNISKDEWQEEVVLAITSKIVSLAEGRVVPADSISKKELMQKEADIFLGEIGHGVTLTVKSHLLLAGAGIDESNSEDGDYILYPLNPFKSAEVIRSGLQARTGLKNLGVILTDSKTGPLRLGVTGVAISFAGFAPLKNMIGEKDLFGRPLKMTKINLVDSLASAAVLMMGEAAERRPLALIKNAPLEYCDHAQKSDLLVSPEEDMYFPLYQHLIK</sequence>
<reference evidence="2" key="1">
    <citation type="submission" date="2022-03" db="EMBL/GenBank/DDBJ databases">
        <title>Genome Identification and Characterization of new species Bdellovibrio reynosense LBG001 sp. nov. from a Mexico soil sample.</title>
        <authorList>
            <person name="Camilli A."/>
            <person name="Ajao Y."/>
            <person name="Guo X."/>
        </authorList>
    </citation>
    <scope>NUCLEOTIDE SEQUENCE</scope>
    <source>
        <strain evidence="2">LBG001</strain>
    </source>
</reference>
<dbReference type="Pfam" id="PF01996">
    <property type="entry name" value="F420_ligase"/>
    <property type="match status" value="1"/>
</dbReference>
<dbReference type="EMBL" id="CP093442">
    <property type="protein sequence ID" value="UOF02637.1"/>
    <property type="molecule type" value="Genomic_DNA"/>
</dbReference>
<dbReference type="GO" id="GO:0052618">
    <property type="term" value="F:coenzyme F420-0:L-glutamate ligase activity"/>
    <property type="evidence" value="ECO:0007669"/>
    <property type="project" value="UniProtKB-EC"/>
</dbReference>
<dbReference type="InterPro" id="IPR002847">
    <property type="entry name" value="F420-0_gamma-glut_ligase-dom"/>
</dbReference>
<keyword evidence="3" id="KW-1185">Reference proteome</keyword>